<dbReference type="EMBL" id="JYNV01000196">
    <property type="protein sequence ID" value="KZM23409.1"/>
    <property type="molecule type" value="Genomic_DNA"/>
</dbReference>
<keyword evidence="1" id="KW-0808">Transferase</keyword>
<dbReference type="AlphaFoldDB" id="A0A163DY13"/>
<dbReference type="OrthoDB" id="196847at2759"/>
<dbReference type="Pfam" id="PF13673">
    <property type="entry name" value="Acetyltransf_10"/>
    <property type="match status" value="1"/>
</dbReference>
<protein>
    <submittedName>
        <fullName evidence="1">N-acetyltransferase</fullName>
    </submittedName>
</protein>
<dbReference type="InterPro" id="IPR000182">
    <property type="entry name" value="GNAT_dom"/>
</dbReference>
<reference evidence="1 2" key="1">
    <citation type="journal article" date="2016" name="Sci. Rep.">
        <title>Draft genome sequencing and secretome analysis of fungal phytopathogen Ascochyta rabiei provides insight into the necrotrophic effector repertoire.</title>
        <authorList>
            <person name="Verma S."/>
            <person name="Gazara R.K."/>
            <person name="Nizam S."/>
            <person name="Parween S."/>
            <person name="Chattopadhyay D."/>
            <person name="Verma P.K."/>
        </authorList>
    </citation>
    <scope>NUCLEOTIDE SEQUENCE [LARGE SCALE GENOMIC DNA]</scope>
    <source>
        <strain evidence="1 2">ArDII</strain>
    </source>
</reference>
<dbReference type="PANTHER" id="PTHR42791">
    <property type="entry name" value="GNAT FAMILY ACETYLTRANSFERASE"/>
    <property type="match status" value="1"/>
</dbReference>
<name>A0A163DY13_DIDRA</name>
<dbReference type="Proteomes" id="UP000076837">
    <property type="component" value="Unassembled WGS sequence"/>
</dbReference>
<dbReference type="InterPro" id="IPR052523">
    <property type="entry name" value="Trichothecene_AcTrans"/>
</dbReference>
<keyword evidence="2" id="KW-1185">Reference proteome</keyword>
<dbReference type="SUPFAM" id="SSF55729">
    <property type="entry name" value="Acyl-CoA N-acyltransferases (Nat)"/>
    <property type="match status" value="1"/>
</dbReference>
<dbReference type="PROSITE" id="PS51186">
    <property type="entry name" value="GNAT"/>
    <property type="match status" value="1"/>
</dbReference>
<dbReference type="InterPro" id="IPR016181">
    <property type="entry name" value="Acyl_CoA_acyltransferase"/>
</dbReference>
<dbReference type="PANTHER" id="PTHR42791:SF2">
    <property type="entry name" value="N-ACETYLTRANSFERASE DOMAIN-CONTAINING PROTEIN"/>
    <property type="match status" value="1"/>
</dbReference>
<gene>
    <name evidence="1" type="ORF">ST47_g5441</name>
</gene>
<comment type="caution">
    <text evidence="1">The sequence shown here is derived from an EMBL/GenBank/DDBJ whole genome shotgun (WGS) entry which is preliminary data.</text>
</comment>
<dbReference type="Gene3D" id="3.40.630.30">
    <property type="match status" value="1"/>
</dbReference>
<dbReference type="CDD" id="cd04301">
    <property type="entry name" value="NAT_SF"/>
    <property type="match status" value="1"/>
</dbReference>
<dbReference type="GO" id="GO:0016747">
    <property type="term" value="F:acyltransferase activity, transferring groups other than amino-acyl groups"/>
    <property type="evidence" value="ECO:0007669"/>
    <property type="project" value="InterPro"/>
</dbReference>
<evidence type="ECO:0000313" key="2">
    <source>
        <dbReference type="Proteomes" id="UP000076837"/>
    </source>
</evidence>
<evidence type="ECO:0000313" key="1">
    <source>
        <dbReference type="EMBL" id="KZM23409.1"/>
    </source>
</evidence>
<sequence length="283" mass="32228">MGSQLKNFIRIPVAEGSFQTLPVDEEKRLAESEIRIERAEEKDAYRIAEGLYTCFREAWWEKREPLHLRPENNETRVERMAKRIQPSFSQPGMHWIKAVHVPTSTIIGAAGWAGPTLPLHHIYRRSAMTFFGWQEKLGLSDSEIDDLFAHIDDEAWSGGFAKDDDARREVLGEEPHWYLAPLMTWPEWQGRGVAKKLLNWAIEQADAQDPPTPMYLESAPTARAVYMHVGFEPQGEHNFLRRGPKVVRGSEAEEEGKGSYVEGKAEKVDVETVAEEIEANMAS</sequence>
<accession>A0A163DY13</accession>
<proteinExistence type="predicted"/>
<organism evidence="1 2">
    <name type="scientific">Didymella rabiei</name>
    <name type="common">Chickpea ascochyta blight fungus</name>
    <name type="synonym">Mycosphaerella rabiei</name>
    <dbReference type="NCBI Taxonomy" id="5454"/>
    <lineage>
        <taxon>Eukaryota</taxon>
        <taxon>Fungi</taxon>
        <taxon>Dikarya</taxon>
        <taxon>Ascomycota</taxon>
        <taxon>Pezizomycotina</taxon>
        <taxon>Dothideomycetes</taxon>
        <taxon>Pleosporomycetidae</taxon>
        <taxon>Pleosporales</taxon>
        <taxon>Pleosporineae</taxon>
        <taxon>Didymellaceae</taxon>
        <taxon>Ascochyta</taxon>
    </lineage>
</organism>